<reference evidence="3" key="1">
    <citation type="journal article" date="2019" name="Int. J. Syst. Evol. Microbiol.">
        <title>The Global Catalogue of Microorganisms (GCM) 10K type strain sequencing project: providing services to taxonomists for standard genome sequencing and annotation.</title>
        <authorList>
            <consortium name="The Broad Institute Genomics Platform"/>
            <consortium name="The Broad Institute Genome Sequencing Center for Infectious Disease"/>
            <person name="Wu L."/>
            <person name="Ma J."/>
        </authorList>
    </citation>
    <scope>NUCLEOTIDE SEQUENCE [LARGE SCALE GENOMIC DNA]</scope>
    <source>
        <strain evidence="3">JCM 18324</strain>
    </source>
</reference>
<evidence type="ECO:0000313" key="3">
    <source>
        <dbReference type="Proteomes" id="UP001501147"/>
    </source>
</evidence>
<sequence>MAEAAQGTPVWADATFPDLQAAKDFYGRVLGWTFGEPAPEYGGYTQAYADGRAVAALAPPMEGQDAAAPPLWTLYLASPDVAATAEDIRRNGGRLVLDPMAVGEFGSMCLATDPGGALFGVWQPGTHRGFEAREVPGAYAWAEVFTRTPEQSDAFFTGVFGFTRKVMRDPQIDFAVYGPGEGDPVLGRMTMGEGDFPPEVPSYVQVYFAVPDCDAAVAAAEEAGGRMVFGPLTTPFGRFAALLDPQGAAFAVIDLAAAGGEQPAFD</sequence>
<dbReference type="Gene3D" id="3.10.180.10">
    <property type="entry name" value="2,3-Dihydroxybiphenyl 1,2-Dioxygenase, domain 1"/>
    <property type="match status" value="2"/>
</dbReference>
<dbReference type="InterPro" id="IPR052164">
    <property type="entry name" value="Anthracycline_SecMetBiosynth"/>
</dbReference>
<dbReference type="PANTHER" id="PTHR33993:SF10">
    <property type="entry name" value="CONSERVED PROTEIN"/>
    <property type="match status" value="1"/>
</dbReference>
<dbReference type="PANTHER" id="PTHR33993">
    <property type="entry name" value="GLYOXALASE-RELATED"/>
    <property type="match status" value="1"/>
</dbReference>
<dbReference type="InterPro" id="IPR029068">
    <property type="entry name" value="Glyas_Bleomycin-R_OHBP_Dase"/>
</dbReference>
<gene>
    <name evidence="2" type="ORF">GCM10023329_45060</name>
</gene>
<dbReference type="PROSITE" id="PS51819">
    <property type="entry name" value="VOC"/>
    <property type="match status" value="2"/>
</dbReference>
<organism evidence="2 3">
    <name type="scientific">Streptomyces sanyensis</name>
    <dbReference type="NCBI Taxonomy" id="568869"/>
    <lineage>
        <taxon>Bacteria</taxon>
        <taxon>Bacillati</taxon>
        <taxon>Actinomycetota</taxon>
        <taxon>Actinomycetes</taxon>
        <taxon>Kitasatosporales</taxon>
        <taxon>Streptomycetaceae</taxon>
        <taxon>Streptomyces</taxon>
    </lineage>
</organism>
<name>A0ABP9B2M7_9ACTN</name>
<dbReference type="InterPro" id="IPR004360">
    <property type="entry name" value="Glyas_Fos-R_dOase_dom"/>
</dbReference>
<feature type="domain" description="VOC" evidence="1">
    <location>
        <begin position="8"/>
        <end position="124"/>
    </location>
</feature>
<feature type="domain" description="VOC" evidence="1">
    <location>
        <begin position="138"/>
        <end position="255"/>
    </location>
</feature>
<keyword evidence="3" id="KW-1185">Reference proteome</keyword>
<evidence type="ECO:0000313" key="2">
    <source>
        <dbReference type="EMBL" id="GAA4788797.1"/>
    </source>
</evidence>
<comment type="caution">
    <text evidence="2">The sequence shown here is derived from an EMBL/GenBank/DDBJ whole genome shotgun (WGS) entry which is preliminary data.</text>
</comment>
<dbReference type="InterPro" id="IPR037523">
    <property type="entry name" value="VOC_core"/>
</dbReference>
<protein>
    <submittedName>
        <fullName evidence="2">VOC family protein</fullName>
    </submittedName>
</protein>
<dbReference type="RefSeq" id="WP_345615254.1">
    <property type="nucleotide sequence ID" value="NZ_BAABJV010000014.1"/>
</dbReference>
<dbReference type="EMBL" id="BAABJV010000014">
    <property type="protein sequence ID" value="GAA4788797.1"/>
    <property type="molecule type" value="Genomic_DNA"/>
</dbReference>
<dbReference type="Pfam" id="PF00903">
    <property type="entry name" value="Glyoxalase"/>
    <property type="match status" value="2"/>
</dbReference>
<proteinExistence type="predicted"/>
<dbReference type="CDD" id="cd07247">
    <property type="entry name" value="SgaA_N_like"/>
    <property type="match status" value="1"/>
</dbReference>
<dbReference type="Proteomes" id="UP001501147">
    <property type="component" value="Unassembled WGS sequence"/>
</dbReference>
<accession>A0ABP9B2M7</accession>
<dbReference type="SUPFAM" id="SSF54593">
    <property type="entry name" value="Glyoxalase/Bleomycin resistance protein/Dihydroxybiphenyl dioxygenase"/>
    <property type="match status" value="2"/>
</dbReference>
<evidence type="ECO:0000259" key="1">
    <source>
        <dbReference type="PROSITE" id="PS51819"/>
    </source>
</evidence>